<dbReference type="InterPro" id="IPR024967">
    <property type="entry name" value="DNA-bd_IS481-type"/>
</dbReference>
<dbReference type="AlphaFoldDB" id="A0A4Y8KQV9"/>
<keyword evidence="4" id="KW-1185">Reference proteome</keyword>
<evidence type="ECO:0000259" key="2">
    <source>
        <dbReference type="Pfam" id="PF13011"/>
    </source>
</evidence>
<feature type="region of interest" description="Disordered" evidence="1">
    <location>
        <begin position="76"/>
        <end position="97"/>
    </location>
</feature>
<sequence>MRTSCIDWVTTLKRCHGGPHLTRYPLQRTTDAGRAPQTRRTCHRGWLGAGTRRRTPGVLRAIVSKWTRRYRADGMAGLADRSSKPHRSPAQTAQRTERRIIATYSSQGRSDQKAVEQRRSLFNGSVHLLLLSQQGGPYQCRQQAVSCPART</sequence>
<dbReference type="OrthoDB" id="52928at2"/>
<comment type="caution">
    <text evidence="3">The sequence shown here is derived from an EMBL/GenBank/DDBJ whole genome shotgun (WGS) entry which is preliminary data.</text>
</comment>
<organism evidence="3 4">
    <name type="scientific">Cryobacterium psychrophilum</name>
    <dbReference type="NCBI Taxonomy" id="41988"/>
    <lineage>
        <taxon>Bacteria</taxon>
        <taxon>Bacillati</taxon>
        <taxon>Actinomycetota</taxon>
        <taxon>Actinomycetes</taxon>
        <taxon>Micrococcales</taxon>
        <taxon>Microbacteriaceae</taxon>
        <taxon>Cryobacterium</taxon>
    </lineage>
</organism>
<gene>
    <name evidence="3" type="ORF">E3T53_01230</name>
</gene>
<dbReference type="EMBL" id="SOHQ01000007">
    <property type="protein sequence ID" value="TFD81659.1"/>
    <property type="molecule type" value="Genomic_DNA"/>
</dbReference>
<feature type="domain" description="DNA-binding" evidence="2">
    <location>
        <begin position="28"/>
        <end position="94"/>
    </location>
</feature>
<proteinExistence type="predicted"/>
<evidence type="ECO:0000313" key="3">
    <source>
        <dbReference type="EMBL" id="TFD81659.1"/>
    </source>
</evidence>
<accession>A0A4Y8KQV9</accession>
<dbReference type="Proteomes" id="UP000298218">
    <property type="component" value="Unassembled WGS sequence"/>
</dbReference>
<dbReference type="Pfam" id="PF13011">
    <property type="entry name" value="LZ_Tnp_IS481"/>
    <property type="match status" value="1"/>
</dbReference>
<evidence type="ECO:0000313" key="4">
    <source>
        <dbReference type="Proteomes" id="UP000298218"/>
    </source>
</evidence>
<evidence type="ECO:0000256" key="1">
    <source>
        <dbReference type="SAM" id="MobiDB-lite"/>
    </source>
</evidence>
<name>A0A4Y8KQV9_9MICO</name>
<dbReference type="RefSeq" id="WP_134172464.1">
    <property type="nucleotide sequence ID" value="NZ_SODI01000001.1"/>
</dbReference>
<protein>
    <recommendedName>
        <fullName evidence="2">DNA-binding domain-containing protein</fullName>
    </recommendedName>
</protein>
<reference evidence="3 4" key="1">
    <citation type="submission" date="2019-03" db="EMBL/GenBank/DDBJ databases">
        <title>Genomics of glacier-inhabiting Cryobacterium strains.</title>
        <authorList>
            <person name="Liu Q."/>
            <person name="Xin Y.-H."/>
        </authorList>
    </citation>
    <scope>NUCLEOTIDE SEQUENCE [LARGE SCALE GENOMIC DNA]</scope>
    <source>
        <strain evidence="3 4">CGMCC 1.4292</strain>
    </source>
</reference>